<dbReference type="EMBL" id="FOOQ01000004">
    <property type="protein sequence ID" value="SFG80489.1"/>
    <property type="molecule type" value="Genomic_DNA"/>
</dbReference>
<dbReference type="AlphaFoldDB" id="A0A1I2UWD1"/>
<dbReference type="InterPro" id="IPR006016">
    <property type="entry name" value="UspA"/>
</dbReference>
<dbReference type="RefSeq" id="WP_092893374.1">
    <property type="nucleotide sequence ID" value="NZ_FOOQ01000004.1"/>
</dbReference>
<proteinExistence type="predicted"/>
<name>A0A1I2UWD1_9EURY</name>
<dbReference type="OrthoDB" id="193961at2157"/>
<organism evidence="3 4">
    <name type="scientific">Halopelagius inordinatus</name>
    <dbReference type="NCBI Taxonomy" id="553467"/>
    <lineage>
        <taxon>Archaea</taxon>
        <taxon>Methanobacteriati</taxon>
        <taxon>Methanobacteriota</taxon>
        <taxon>Stenosarchaea group</taxon>
        <taxon>Halobacteria</taxon>
        <taxon>Halobacteriales</taxon>
        <taxon>Haloferacaceae</taxon>
    </lineage>
</organism>
<evidence type="ECO:0000256" key="1">
    <source>
        <dbReference type="SAM" id="MobiDB-lite"/>
    </source>
</evidence>
<reference evidence="4" key="1">
    <citation type="submission" date="2016-10" db="EMBL/GenBank/DDBJ databases">
        <authorList>
            <person name="Varghese N."/>
            <person name="Submissions S."/>
        </authorList>
    </citation>
    <scope>NUCLEOTIDE SEQUENCE [LARGE SCALE GENOMIC DNA]</scope>
    <source>
        <strain evidence="4">CGMCC 1.7739</strain>
    </source>
</reference>
<dbReference type="InterPro" id="IPR014729">
    <property type="entry name" value="Rossmann-like_a/b/a_fold"/>
</dbReference>
<sequence>MTFVVPFDGSELAEAALVRAVEFASVFEEDVVAVAVIPNRNRDYAREHGWLGPDEAFEMSSVVSKLHRRVVELCPSADFRHEVVDRFAPAGTIARELRRTAEEEGASMVFVGSENAGRIVSPVSSVGRNVAADDSYDVVVVRHRRPTKVKKLRESSPHRHSKSDFYLPD</sequence>
<accession>A0A1I2UWD1</accession>
<dbReference type="Pfam" id="PF00582">
    <property type="entry name" value="Usp"/>
    <property type="match status" value="1"/>
</dbReference>
<feature type="domain" description="UspA" evidence="2">
    <location>
        <begin position="2"/>
        <end position="142"/>
    </location>
</feature>
<dbReference type="Proteomes" id="UP000198876">
    <property type="component" value="Unassembled WGS sequence"/>
</dbReference>
<evidence type="ECO:0000259" key="2">
    <source>
        <dbReference type="Pfam" id="PF00582"/>
    </source>
</evidence>
<evidence type="ECO:0000313" key="3">
    <source>
        <dbReference type="EMBL" id="SFG80489.1"/>
    </source>
</evidence>
<protein>
    <submittedName>
        <fullName evidence="3">Nucleotide-binding universal stress protein, UspA family</fullName>
    </submittedName>
</protein>
<evidence type="ECO:0000313" key="4">
    <source>
        <dbReference type="Proteomes" id="UP000198876"/>
    </source>
</evidence>
<gene>
    <name evidence="3" type="ORF">SAMN04488063_3006</name>
</gene>
<dbReference type="SUPFAM" id="SSF52402">
    <property type="entry name" value="Adenine nucleotide alpha hydrolases-like"/>
    <property type="match status" value="1"/>
</dbReference>
<feature type="region of interest" description="Disordered" evidence="1">
    <location>
        <begin position="147"/>
        <end position="169"/>
    </location>
</feature>
<dbReference type="CDD" id="cd00293">
    <property type="entry name" value="USP-like"/>
    <property type="match status" value="1"/>
</dbReference>
<dbReference type="Gene3D" id="3.40.50.620">
    <property type="entry name" value="HUPs"/>
    <property type="match status" value="1"/>
</dbReference>
<keyword evidence="4" id="KW-1185">Reference proteome</keyword>